<keyword evidence="2" id="KW-0482">Metalloprotease</keyword>
<evidence type="ECO:0000313" key="3">
    <source>
        <dbReference type="Proteomes" id="UP001400965"/>
    </source>
</evidence>
<accession>A0ABP3XHC5</accession>
<dbReference type="RefSeq" id="WP_346044483.1">
    <property type="nucleotide sequence ID" value="NZ_BAAACP010000007.1"/>
</dbReference>
<dbReference type="EMBL" id="BAAACP010000007">
    <property type="protein sequence ID" value="GAA0863836.1"/>
    <property type="molecule type" value="Genomic_DNA"/>
</dbReference>
<keyword evidence="2" id="KW-0378">Hydrolase</keyword>
<name>A0ABP3XHC5_9FIRM</name>
<evidence type="ECO:0000313" key="2">
    <source>
        <dbReference type="EMBL" id="GAA0863836.1"/>
    </source>
</evidence>
<evidence type="ECO:0000259" key="1">
    <source>
        <dbReference type="Pfam" id="PF01863"/>
    </source>
</evidence>
<dbReference type="InterPro" id="IPR002725">
    <property type="entry name" value="YgjP-like_metallopeptidase"/>
</dbReference>
<feature type="domain" description="YgjP-like metallopeptidase" evidence="1">
    <location>
        <begin position="22"/>
        <end position="230"/>
    </location>
</feature>
<sequence>MKITFIHKDREISFNIIYRKRKTMSLEIKPDGVINVLAPNGVDKNFIIDRVKDKADWIVKKLEELKVKNDKKIIRNYENGDIFLYLGKEYKLQVIIDKNLIRPKVNLENEKLVVRTNIDNKEYIQQSLKRWYADETLDIVKKRIDYYKKYFKDSVTSIKIKDQKTRWASCTYKNEILFNLRCSMAPMEIIDYIVVHEMCHMEHRNHSKDFYNAVGQVIPDYKQKIKWLKDNGIKMNI</sequence>
<dbReference type="CDD" id="cd07344">
    <property type="entry name" value="M48_yhfN_like"/>
    <property type="match status" value="1"/>
</dbReference>
<dbReference type="PANTHER" id="PTHR30399">
    <property type="entry name" value="UNCHARACTERIZED PROTEIN YGJP"/>
    <property type="match status" value="1"/>
</dbReference>
<comment type="caution">
    <text evidence="2">The sequence shown here is derived from an EMBL/GenBank/DDBJ whole genome shotgun (WGS) entry which is preliminary data.</text>
</comment>
<dbReference type="Pfam" id="PF01863">
    <property type="entry name" value="YgjP-like"/>
    <property type="match status" value="1"/>
</dbReference>
<organism evidence="2 3">
    <name type="scientific">Paraclostridium tenue</name>
    <dbReference type="NCBI Taxonomy" id="1737"/>
    <lineage>
        <taxon>Bacteria</taxon>
        <taxon>Bacillati</taxon>
        <taxon>Bacillota</taxon>
        <taxon>Clostridia</taxon>
        <taxon>Peptostreptococcales</taxon>
        <taxon>Peptostreptococcaceae</taxon>
        <taxon>Paraclostridium</taxon>
    </lineage>
</organism>
<dbReference type="InterPro" id="IPR053136">
    <property type="entry name" value="UTP_pyrophosphatase-like"/>
</dbReference>
<keyword evidence="3" id="KW-1185">Reference proteome</keyword>
<dbReference type="PANTHER" id="PTHR30399:SF1">
    <property type="entry name" value="UTP PYROPHOSPHATASE"/>
    <property type="match status" value="1"/>
</dbReference>
<reference evidence="3" key="1">
    <citation type="journal article" date="2019" name="Int. J. Syst. Evol. Microbiol.">
        <title>The Global Catalogue of Microorganisms (GCM) 10K type strain sequencing project: providing services to taxonomists for standard genome sequencing and annotation.</title>
        <authorList>
            <consortium name="The Broad Institute Genomics Platform"/>
            <consortium name="The Broad Institute Genome Sequencing Center for Infectious Disease"/>
            <person name="Wu L."/>
            <person name="Ma J."/>
        </authorList>
    </citation>
    <scope>NUCLEOTIDE SEQUENCE [LARGE SCALE GENOMIC DNA]</scope>
    <source>
        <strain evidence="3">JCM 6486</strain>
    </source>
</reference>
<keyword evidence="2" id="KW-0645">Protease</keyword>
<dbReference type="Gene3D" id="3.30.2010.10">
    <property type="entry name" value="Metalloproteases ('zincins'), catalytic domain"/>
    <property type="match status" value="1"/>
</dbReference>
<gene>
    <name evidence="2" type="ORF">GCM10008917_14970</name>
</gene>
<dbReference type="Proteomes" id="UP001400965">
    <property type="component" value="Unassembled WGS sequence"/>
</dbReference>
<proteinExistence type="predicted"/>
<dbReference type="GO" id="GO:0008237">
    <property type="term" value="F:metallopeptidase activity"/>
    <property type="evidence" value="ECO:0007669"/>
    <property type="project" value="UniProtKB-KW"/>
</dbReference>
<protein>
    <submittedName>
        <fullName evidence="2">SprT family zinc-dependent metalloprotease</fullName>
    </submittedName>
</protein>